<dbReference type="GO" id="GO:0005524">
    <property type="term" value="F:ATP binding"/>
    <property type="evidence" value="ECO:0007669"/>
    <property type="project" value="UniProtKB-UniRule"/>
</dbReference>
<evidence type="ECO:0000256" key="1">
    <source>
        <dbReference type="ARBA" id="ARBA00012220"/>
    </source>
</evidence>
<organism evidence="7 8">
    <name type="scientific">Physocladia obscura</name>
    <dbReference type="NCBI Taxonomy" id="109957"/>
    <lineage>
        <taxon>Eukaryota</taxon>
        <taxon>Fungi</taxon>
        <taxon>Fungi incertae sedis</taxon>
        <taxon>Chytridiomycota</taxon>
        <taxon>Chytridiomycota incertae sedis</taxon>
        <taxon>Chytridiomycetes</taxon>
        <taxon>Chytridiales</taxon>
        <taxon>Chytriomycetaceae</taxon>
        <taxon>Physocladia</taxon>
    </lineage>
</organism>
<gene>
    <name evidence="7" type="ORF">HK100_002588</name>
</gene>
<evidence type="ECO:0000256" key="5">
    <source>
        <dbReference type="ARBA" id="ARBA00022840"/>
    </source>
</evidence>
<sequence>MGLLTVGTPLEWKAARTHATHVRTHGLAQFLSVWDGVKARRRDRLLWGDEIEYLGVVFDDAARSVRAAAATHGLLLRLESDERDAIAKG</sequence>
<comment type="similarity">
    <text evidence="6">Belongs to the glutamate--cysteine ligase type 3 family.</text>
</comment>
<dbReference type="InterPro" id="IPR004308">
    <property type="entry name" value="GCS"/>
</dbReference>
<comment type="catalytic activity">
    <reaction evidence="6">
        <text>L-cysteine + L-glutamate + ATP = gamma-L-glutamyl-L-cysteine + ADP + phosphate + H(+)</text>
        <dbReference type="Rhea" id="RHEA:13285"/>
        <dbReference type="ChEBI" id="CHEBI:15378"/>
        <dbReference type="ChEBI" id="CHEBI:29985"/>
        <dbReference type="ChEBI" id="CHEBI:30616"/>
        <dbReference type="ChEBI" id="CHEBI:35235"/>
        <dbReference type="ChEBI" id="CHEBI:43474"/>
        <dbReference type="ChEBI" id="CHEBI:58173"/>
        <dbReference type="ChEBI" id="CHEBI:456216"/>
        <dbReference type="EC" id="6.3.2.2"/>
    </reaction>
</comment>
<keyword evidence="3 6" id="KW-0317">Glutathione biosynthesis</keyword>
<keyword evidence="2 6" id="KW-0436">Ligase</keyword>
<evidence type="ECO:0000256" key="6">
    <source>
        <dbReference type="RuleBase" id="RU367135"/>
    </source>
</evidence>
<comment type="caution">
    <text evidence="7">The sequence shown here is derived from an EMBL/GenBank/DDBJ whole genome shotgun (WGS) entry which is preliminary data.</text>
</comment>
<protein>
    <recommendedName>
        <fullName evidence="1 6">Glutamate--cysteine ligase</fullName>
        <ecNumber evidence="1 6">6.3.2.2</ecNumber>
    </recommendedName>
    <alternativeName>
        <fullName evidence="6">Gamma-ECS</fullName>
    </alternativeName>
    <alternativeName>
        <fullName evidence="6">Gamma-glutamylcysteine synthetase</fullName>
    </alternativeName>
</protein>
<dbReference type="PANTHER" id="PTHR11164:SF0">
    <property type="entry name" value="GLUTAMATE--CYSTEINE LIGASE CATALYTIC SUBUNIT"/>
    <property type="match status" value="1"/>
</dbReference>
<accession>A0AAD5T162</accession>
<dbReference type="Gene3D" id="3.30.590.50">
    <property type="match status" value="1"/>
</dbReference>
<evidence type="ECO:0000256" key="2">
    <source>
        <dbReference type="ARBA" id="ARBA00022598"/>
    </source>
</evidence>
<dbReference type="GO" id="GO:0006750">
    <property type="term" value="P:glutathione biosynthetic process"/>
    <property type="evidence" value="ECO:0007669"/>
    <property type="project" value="UniProtKB-UniRule"/>
</dbReference>
<dbReference type="Proteomes" id="UP001211907">
    <property type="component" value="Unassembled WGS sequence"/>
</dbReference>
<dbReference type="PANTHER" id="PTHR11164">
    <property type="entry name" value="GLUTAMATE CYSTEINE LIGASE"/>
    <property type="match status" value="1"/>
</dbReference>
<proteinExistence type="inferred from homology"/>
<evidence type="ECO:0000313" key="8">
    <source>
        <dbReference type="Proteomes" id="UP001211907"/>
    </source>
</evidence>
<dbReference type="EMBL" id="JADGJH010001601">
    <property type="protein sequence ID" value="KAJ3111742.1"/>
    <property type="molecule type" value="Genomic_DNA"/>
</dbReference>
<keyword evidence="5 6" id="KW-0067">ATP-binding</keyword>
<keyword evidence="8" id="KW-1185">Reference proteome</keyword>
<dbReference type="GO" id="GO:0004357">
    <property type="term" value="F:glutamate-cysteine ligase activity"/>
    <property type="evidence" value="ECO:0007669"/>
    <property type="project" value="UniProtKB-UniRule"/>
</dbReference>
<evidence type="ECO:0000313" key="7">
    <source>
        <dbReference type="EMBL" id="KAJ3111742.1"/>
    </source>
</evidence>
<dbReference type="AlphaFoldDB" id="A0AAD5T162"/>
<keyword evidence="4 6" id="KW-0547">Nucleotide-binding</keyword>
<name>A0AAD5T162_9FUNG</name>
<reference evidence="7" key="1">
    <citation type="submission" date="2020-05" db="EMBL/GenBank/DDBJ databases">
        <title>Phylogenomic resolution of chytrid fungi.</title>
        <authorList>
            <person name="Stajich J.E."/>
            <person name="Amses K."/>
            <person name="Simmons R."/>
            <person name="Seto K."/>
            <person name="Myers J."/>
            <person name="Bonds A."/>
            <person name="Quandt C.A."/>
            <person name="Barry K."/>
            <person name="Liu P."/>
            <person name="Grigoriev I."/>
            <person name="Longcore J.E."/>
            <person name="James T.Y."/>
        </authorList>
    </citation>
    <scope>NUCLEOTIDE SEQUENCE</scope>
    <source>
        <strain evidence="7">JEL0513</strain>
    </source>
</reference>
<evidence type="ECO:0000256" key="4">
    <source>
        <dbReference type="ARBA" id="ARBA00022741"/>
    </source>
</evidence>
<comment type="pathway">
    <text evidence="6">Sulfur metabolism; glutathione biosynthesis; glutathione from L-cysteine and L-glutamate: step 1/2.</text>
</comment>
<evidence type="ECO:0000256" key="3">
    <source>
        <dbReference type="ARBA" id="ARBA00022684"/>
    </source>
</evidence>
<dbReference type="EC" id="6.3.2.2" evidence="1 6"/>
<dbReference type="GO" id="GO:0017109">
    <property type="term" value="C:glutamate-cysteine ligase complex"/>
    <property type="evidence" value="ECO:0007669"/>
    <property type="project" value="TreeGrafter"/>
</dbReference>